<sequence length="290" mass="32940">MTTNRPLRIERVISNNVLMVLEPQSGKEYVLMGKGLGFATKGSAAIDSGDPRIEKRFRLDDRDQLSEYQKLLEGIDPEVIAISEKIIESVKLQFEQPVNNKVYFALPSHIQFAVYRLRGGMDIVNPFLQETQMCFPKEYEIARSAAEAISSRFGITVPEDEIGFLAFHVHSAVSDVSVGHLVKMSSLVGELVERVEESLGVRLSRDSMDYIRLVTHLRSALDRIAQGKAVPNPFMREFEKTYRREYLLASELGEIIHDGLGEKVPEDEIGYMVMHLYRLFLTYAPPQRES</sequence>
<dbReference type="PROSITE" id="PS51372">
    <property type="entry name" value="PRD_2"/>
    <property type="match status" value="2"/>
</dbReference>
<evidence type="ECO:0000259" key="2">
    <source>
        <dbReference type="PROSITE" id="PS51372"/>
    </source>
</evidence>
<evidence type="ECO:0000313" key="4">
    <source>
        <dbReference type="Proteomes" id="UP000006620"/>
    </source>
</evidence>
<dbReference type="InterPro" id="IPR036650">
    <property type="entry name" value="CAT_RNA-bd_dom_sf"/>
</dbReference>
<dbReference type="PANTHER" id="PTHR30185:SF16">
    <property type="entry name" value="PROTEIN GLCT"/>
    <property type="match status" value="1"/>
</dbReference>
<name>F8F9Y3_PAEMK</name>
<dbReference type="SUPFAM" id="SSF50151">
    <property type="entry name" value="SacY-like RNA-binding domain"/>
    <property type="match status" value="1"/>
</dbReference>
<reference evidence="3 4" key="2">
    <citation type="journal article" date="2013" name="Genome Announc.">
        <title>Genome Sequence of Growth-Improving Paenibacillus mucilaginosus Strain KNP414.</title>
        <authorList>
            <person name="Lu J.J."/>
            <person name="Wang J.F."/>
            <person name="Hu X.F."/>
        </authorList>
    </citation>
    <scope>NUCLEOTIDE SEQUENCE [LARGE SCALE GENOMIC DNA]</scope>
    <source>
        <strain evidence="3 4">KNP414</strain>
    </source>
</reference>
<dbReference type="InterPro" id="IPR050661">
    <property type="entry name" value="BglG_antiterminators"/>
</dbReference>
<proteinExistence type="predicted"/>
<accession>F8F9Y3</accession>
<dbReference type="InterPro" id="IPR036634">
    <property type="entry name" value="PRD_sf"/>
</dbReference>
<protein>
    <submittedName>
        <fullName evidence="3">Transcriptional antiterminator, BglG</fullName>
    </submittedName>
</protein>
<feature type="domain" description="PRD" evidence="2">
    <location>
        <begin position="74"/>
        <end position="179"/>
    </location>
</feature>
<dbReference type="PATRIC" id="fig|1036673.3.peg.6212"/>
<dbReference type="InterPro" id="IPR004341">
    <property type="entry name" value="CAT_RNA-bd_dom"/>
</dbReference>
<gene>
    <name evidence="3" type="ordered locus">KNP414_06662</name>
</gene>
<dbReference type="AlphaFoldDB" id="F8F9Y3"/>
<dbReference type="GO" id="GO:0003723">
    <property type="term" value="F:RNA binding"/>
    <property type="evidence" value="ECO:0007669"/>
    <property type="project" value="InterPro"/>
</dbReference>
<dbReference type="Gene3D" id="2.30.24.10">
    <property type="entry name" value="CAT RNA-binding domain"/>
    <property type="match status" value="1"/>
</dbReference>
<dbReference type="HOGENOM" id="CLU_078802_0_0_9"/>
<dbReference type="SMART" id="SM01061">
    <property type="entry name" value="CAT_RBD"/>
    <property type="match status" value="1"/>
</dbReference>
<keyword evidence="1" id="KW-0677">Repeat</keyword>
<dbReference type="EMBL" id="CP002869">
    <property type="protein sequence ID" value="AEI45181.1"/>
    <property type="molecule type" value="Genomic_DNA"/>
</dbReference>
<dbReference type="KEGG" id="pms:KNP414_06662"/>
<evidence type="ECO:0000313" key="3">
    <source>
        <dbReference type="EMBL" id="AEI45181.1"/>
    </source>
</evidence>
<dbReference type="SUPFAM" id="SSF63520">
    <property type="entry name" value="PTS-regulatory domain, PRD"/>
    <property type="match status" value="2"/>
</dbReference>
<evidence type="ECO:0000256" key="1">
    <source>
        <dbReference type="ARBA" id="ARBA00022737"/>
    </source>
</evidence>
<dbReference type="PANTHER" id="PTHR30185">
    <property type="entry name" value="CRYPTIC BETA-GLUCOSIDE BGL OPERON ANTITERMINATOR"/>
    <property type="match status" value="1"/>
</dbReference>
<dbReference type="Proteomes" id="UP000006620">
    <property type="component" value="Chromosome"/>
</dbReference>
<dbReference type="Gene3D" id="1.10.1790.10">
    <property type="entry name" value="PRD domain"/>
    <property type="match status" value="2"/>
</dbReference>
<dbReference type="RefSeq" id="WP_013920325.1">
    <property type="nucleotide sequence ID" value="NC_015690.1"/>
</dbReference>
<organism evidence="3 4">
    <name type="scientific">Paenibacillus mucilaginosus (strain KNP414)</name>
    <dbReference type="NCBI Taxonomy" id="1036673"/>
    <lineage>
        <taxon>Bacteria</taxon>
        <taxon>Bacillati</taxon>
        <taxon>Bacillota</taxon>
        <taxon>Bacilli</taxon>
        <taxon>Bacillales</taxon>
        <taxon>Paenibacillaceae</taxon>
        <taxon>Paenibacillus</taxon>
    </lineage>
</organism>
<dbReference type="GO" id="GO:0006355">
    <property type="term" value="P:regulation of DNA-templated transcription"/>
    <property type="evidence" value="ECO:0007669"/>
    <property type="project" value="InterPro"/>
</dbReference>
<feature type="domain" description="PRD" evidence="2">
    <location>
        <begin position="181"/>
        <end position="286"/>
    </location>
</feature>
<reference evidence="4" key="1">
    <citation type="submission" date="2011-06" db="EMBL/GenBank/DDBJ databases">
        <title>Complete genome sequence of Paenibacillus mucilaginosus KNP414.</title>
        <authorList>
            <person name="Wang J."/>
            <person name="Hu S."/>
            <person name="Hu X."/>
            <person name="Zhang B."/>
            <person name="Dong D."/>
            <person name="Zhang S."/>
            <person name="Zhao K."/>
            <person name="Wu D."/>
        </authorList>
    </citation>
    <scope>NUCLEOTIDE SEQUENCE [LARGE SCALE GENOMIC DNA]</scope>
    <source>
        <strain evidence="4">KNP414</strain>
    </source>
</reference>
<dbReference type="Pfam" id="PF03123">
    <property type="entry name" value="CAT_RBD"/>
    <property type="match status" value="1"/>
</dbReference>
<dbReference type="InterPro" id="IPR011608">
    <property type="entry name" value="PRD"/>
</dbReference>
<dbReference type="Pfam" id="PF00874">
    <property type="entry name" value="PRD"/>
    <property type="match status" value="2"/>
</dbReference>